<dbReference type="KEGG" id="acek:FLP30_03155"/>
<dbReference type="Proteomes" id="UP000324536">
    <property type="component" value="Chromosome"/>
</dbReference>
<reference evidence="3 4" key="1">
    <citation type="submission" date="2019-09" db="EMBL/GenBank/DDBJ databases">
        <title>Genome sequencing of strain KACC 21233.</title>
        <authorList>
            <person name="Heo J."/>
            <person name="Kim S.-J."/>
            <person name="Kim J.-S."/>
            <person name="Hong S.-B."/>
            <person name="Kwon S.-W."/>
        </authorList>
    </citation>
    <scope>NUCLEOTIDE SEQUENCE [LARGE SCALE GENOMIC DNA]</scope>
    <source>
        <strain evidence="3 4">KACC 21233</strain>
    </source>
</reference>
<dbReference type="OrthoDB" id="7220116at2"/>
<keyword evidence="4" id="KW-1185">Reference proteome</keyword>
<sequence length="123" mass="13388">MSRGYRIGRMLGLLALIAPLLSACHGEIEGENIDLPPERPGRFLPEAAEAEARAAQRDMERLDRQQREAEARNGGHAAPPPAPEDRYETLPQDAEGSAGPMRLENGHTIIPQTQAIYGRPAGK</sequence>
<evidence type="ECO:0000256" key="2">
    <source>
        <dbReference type="SAM" id="SignalP"/>
    </source>
</evidence>
<evidence type="ECO:0000313" key="4">
    <source>
        <dbReference type="Proteomes" id="UP000324536"/>
    </source>
</evidence>
<evidence type="ECO:0000313" key="3">
    <source>
        <dbReference type="EMBL" id="QEO16871.1"/>
    </source>
</evidence>
<gene>
    <name evidence="3" type="ORF">FLP30_03155</name>
</gene>
<name>A0A5C1YLS1_9PROT</name>
<organism evidence="3 4">
    <name type="scientific">Acetobacter vaccinii</name>
    <dbReference type="NCBI Taxonomy" id="2592655"/>
    <lineage>
        <taxon>Bacteria</taxon>
        <taxon>Pseudomonadati</taxon>
        <taxon>Pseudomonadota</taxon>
        <taxon>Alphaproteobacteria</taxon>
        <taxon>Acetobacterales</taxon>
        <taxon>Acetobacteraceae</taxon>
        <taxon>Acetobacter</taxon>
    </lineage>
</organism>
<feature type="compositionally biased region" description="Basic and acidic residues" evidence="1">
    <location>
        <begin position="50"/>
        <end position="73"/>
    </location>
</feature>
<keyword evidence="2" id="KW-0732">Signal</keyword>
<evidence type="ECO:0008006" key="5">
    <source>
        <dbReference type="Google" id="ProtNLM"/>
    </source>
</evidence>
<evidence type="ECO:0000256" key="1">
    <source>
        <dbReference type="SAM" id="MobiDB-lite"/>
    </source>
</evidence>
<feature type="signal peptide" evidence="2">
    <location>
        <begin position="1"/>
        <end position="23"/>
    </location>
</feature>
<accession>A0A5C1YLS1</accession>
<proteinExistence type="predicted"/>
<dbReference type="AlphaFoldDB" id="A0A5C1YLS1"/>
<dbReference type="RefSeq" id="WP_149278551.1">
    <property type="nucleotide sequence ID" value="NZ_CP043506.1"/>
</dbReference>
<dbReference type="EMBL" id="CP043506">
    <property type="protein sequence ID" value="QEO16871.1"/>
    <property type="molecule type" value="Genomic_DNA"/>
</dbReference>
<feature type="region of interest" description="Disordered" evidence="1">
    <location>
        <begin position="48"/>
        <end position="123"/>
    </location>
</feature>
<feature type="chain" id="PRO_5022958245" description="DUF3035 domain-containing protein" evidence="2">
    <location>
        <begin position="24"/>
        <end position="123"/>
    </location>
</feature>
<dbReference type="PROSITE" id="PS51257">
    <property type="entry name" value="PROKAR_LIPOPROTEIN"/>
    <property type="match status" value="1"/>
</dbReference>
<protein>
    <recommendedName>
        <fullName evidence="5">DUF3035 domain-containing protein</fullName>
    </recommendedName>
</protein>